<feature type="non-terminal residue" evidence="1">
    <location>
        <position position="76"/>
    </location>
</feature>
<sequence>MLRAAFSRATVQLRASSSIPAPIRDIKPKYTKLFINNEWVDAASKKTFETFNPANKSLITKVAEGDKADVDKAVKV</sequence>
<evidence type="ECO:0008006" key="3">
    <source>
        <dbReference type="Google" id="ProtNLM"/>
    </source>
</evidence>
<dbReference type="GO" id="GO:0016491">
    <property type="term" value="F:oxidoreductase activity"/>
    <property type="evidence" value="ECO:0007669"/>
    <property type="project" value="InterPro"/>
</dbReference>
<dbReference type="AlphaFoldDB" id="A0A0B1SBN1"/>
<dbReference type="InterPro" id="IPR016162">
    <property type="entry name" value="Ald_DH_N"/>
</dbReference>
<gene>
    <name evidence="1" type="ORF">OESDEN_19018</name>
</gene>
<keyword evidence="2" id="KW-1185">Reference proteome</keyword>
<evidence type="ECO:0000313" key="2">
    <source>
        <dbReference type="Proteomes" id="UP000053660"/>
    </source>
</evidence>
<dbReference type="PANTHER" id="PTHR11699">
    <property type="entry name" value="ALDEHYDE DEHYDROGENASE-RELATED"/>
    <property type="match status" value="1"/>
</dbReference>
<name>A0A0B1SBN1_OESDE</name>
<dbReference type="Gene3D" id="3.40.605.10">
    <property type="entry name" value="Aldehyde Dehydrogenase, Chain A, domain 1"/>
    <property type="match status" value="1"/>
</dbReference>
<proteinExistence type="predicted"/>
<reference evidence="1 2" key="1">
    <citation type="submission" date="2014-03" db="EMBL/GenBank/DDBJ databases">
        <title>Draft genome of the hookworm Oesophagostomum dentatum.</title>
        <authorList>
            <person name="Mitreva M."/>
        </authorList>
    </citation>
    <scope>NUCLEOTIDE SEQUENCE [LARGE SCALE GENOMIC DNA]</scope>
    <source>
        <strain evidence="1 2">OD-Hann</strain>
    </source>
</reference>
<accession>A0A0B1SBN1</accession>
<dbReference type="EMBL" id="KN591458">
    <property type="protein sequence ID" value="KHJ81296.1"/>
    <property type="molecule type" value="Genomic_DNA"/>
</dbReference>
<dbReference type="OrthoDB" id="5802435at2759"/>
<organism evidence="1 2">
    <name type="scientific">Oesophagostomum dentatum</name>
    <name type="common">Nodular worm</name>
    <dbReference type="NCBI Taxonomy" id="61180"/>
    <lineage>
        <taxon>Eukaryota</taxon>
        <taxon>Metazoa</taxon>
        <taxon>Ecdysozoa</taxon>
        <taxon>Nematoda</taxon>
        <taxon>Chromadorea</taxon>
        <taxon>Rhabditida</taxon>
        <taxon>Rhabditina</taxon>
        <taxon>Rhabditomorpha</taxon>
        <taxon>Strongyloidea</taxon>
        <taxon>Strongylidae</taxon>
        <taxon>Oesophagostomum</taxon>
    </lineage>
</organism>
<protein>
    <recommendedName>
        <fullName evidence="3">Aldehyde dehydrogenase domain-containing protein</fullName>
    </recommendedName>
</protein>
<dbReference type="SUPFAM" id="SSF53720">
    <property type="entry name" value="ALDH-like"/>
    <property type="match status" value="1"/>
</dbReference>
<evidence type="ECO:0000313" key="1">
    <source>
        <dbReference type="EMBL" id="KHJ81296.1"/>
    </source>
</evidence>
<dbReference type="Proteomes" id="UP000053660">
    <property type="component" value="Unassembled WGS sequence"/>
</dbReference>
<dbReference type="InterPro" id="IPR016161">
    <property type="entry name" value="Ald_DH/histidinol_DH"/>
</dbReference>